<name>A0ABR0JVX1_9EURO</name>
<organism evidence="3 4">
    <name type="scientific">Lithohypha guttulata</name>
    <dbReference type="NCBI Taxonomy" id="1690604"/>
    <lineage>
        <taxon>Eukaryota</taxon>
        <taxon>Fungi</taxon>
        <taxon>Dikarya</taxon>
        <taxon>Ascomycota</taxon>
        <taxon>Pezizomycotina</taxon>
        <taxon>Eurotiomycetes</taxon>
        <taxon>Chaetothyriomycetidae</taxon>
        <taxon>Chaetothyriales</taxon>
        <taxon>Trichomeriaceae</taxon>
        <taxon>Lithohypha</taxon>
    </lineage>
</organism>
<accession>A0ABR0JVX1</accession>
<sequence>MQTTVFALFFALFARVAFAIPPACLLQAVNTADAPGDLSAVCGDGATDVQSYMASNCGDSEEVAQKAFIATCSGAGTAVDAYTATSSAAMTSTRPSSATGTGMVTSTGSAQSSGSMSGSATGSASGSASRTGAAIMSTAGANIYYRDGMGAMGAAAIALVGAVAAL</sequence>
<reference evidence="3 4" key="1">
    <citation type="submission" date="2023-08" db="EMBL/GenBank/DDBJ databases">
        <title>Black Yeasts Isolated from many extreme environments.</title>
        <authorList>
            <person name="Coleine C."/>
            <person name="Stajich J.E."/>
            <person name="Selbmann L."/>
        </authorList>
    </citation>
    <scope>NUCLEOTIDE SEQUENCE [LARGE SCALE GENOMIC DNA]</scope>
    <source>
        <strain evidence="3 4">CCFEE 5885</strain>
    </source>
</reference>
<evidence type="ECO:0000256" key="1">
    <source>
        <dbReference type="SAM" id="MobiDB-lite"/>
    </source>
</evidence>
<gene>
    <name evidence="3" type="ORF">LTR24_010086</name>
</gene>
<evidence type="ECO:0000256" key="2">
    <source>
        <dbReference type="SAM" id="SignalP"/>
    </source>
</evidence>
<feature type="signal peptide" evidence="2">
    <location>
        <begin position="1"/>
        <end position="19"/>
    </location>
</feature>
<protein>
    <submittedName>
        <fullName evidence="3">Uncharacterized protein</fullName>
    </submittedName>
</protein>
<feature type="region of interest" description="Disordered" evidence="1">
    <location>
        <begin position="91"/>
        <end position="128"/>
    </location>
</feature>
<keyword evidence="2" id="KW-0732">Signal</keyword>
<dbReference type="Proteomes" id="UP001345013">
    <property type="component" value="Unassembled WGS sequence"/>
</dbReference>
<comment type="caution">
    <text evidence="3">The sequence shown here is derived from an EMBL/GenBank/DDBJ whole genome shotgun (WGS) entry which is preliminary data.</text>
</comment>
<proteinExistence type="predicted"/>
<dbReference type="EMBL" id="JAVRRG010000272">
    <property type="protein sequence ID" value="KAK5074594.1"/>
    <property type="molecule type" value="Genomic_DNA"/>
</dbReference>
<evidence type="ECO:0000313" key="3">
    <source>
        <dbReference type="EMBL" id="KAK5074594.1"/>
    </source>
</evidence>
<evidence type="ECO:0000313" key="4">
    <source>
        <dbReference type="Proteomes" id="UP001345013"/>
    </source>
</evidence>
<feature type="chain" id="PRO_5046695058" evidence="2">
    <location>
        <begin position="20"/>
        <end position="166"/>
    </location>
</feature>
<keyword evidence="4" id="KW-1185">Reference proteome</keyword>